<sequence>MHRRAALLLLALAACDDQASQGVAAMPPAKVGVVVARLQSTPFAVEYGGRVTAVRQTEVRARVGGILLERAYTEGSLVREGDVLFRIDPAPYQANVALAEAQVQEAAAIVQRAQRDHRRATELLRADAGSQKARDDAAAALAQGEASLAAAQARLARARLDLDYTTVTAPISGVTSLETFPEGSLIGTGENNSLLTRITQLDPVHVAFAFNGGALAVLSQQGVRGLPAKVLLGPGPEDGPEGEVSFTDATVDPTTGMVRGRATFANADRRLIPGQFVRIRITGAARDVIRIPQAAVQQDVQGLYAYVVGPDGKAERRPIRTGRMIARDWVIEEGLHPGDRVIAEGVVKVVEGAPVEIQEATP</sequence>
<evidence type="ECO:0000313" key="9">
    <source>
        <dbReference type="Proteomes" id="UP001196565"/>
    </source>
</evidence>
<dbReference type="Gene3D" id="2.40.30.170">
    <property type="match status" value="1"/>
</dbReference>
<accession>A0ABS7AGA1</accession>
<reference evidence="8 9" key="1">
    <citation type="submission" date="2021-07" db="EMBL/GenBank/DDBJ databases">
        <authorList>
            <person name="So Y."/>
        </authorList>
    </citation>
    <scope>NUCLEOTIDE SEQUENCE [LARGE SCALE GENOMIC DNA]</scope>
    <source>
        <strain evidence="8 9">HJA6</strain>
    </source>
</reference>
<feature type="domain" description="Multidrug resistance protein MdtA-like barrel-sandwich hybrid" evidence="5">
    <location>
        <begin position="55"/>
        <end position="196"/>
    </location>
</feature>
<dbReference type="Proteomes" id="UP001196565">
    <property type="component" value="Unassembled WGS sequence"/>
</dbReference>
<evidence type="ECO:0000313" key="8">
    <source>
        <dbReference type="EMBL" id="MBW6401332.1"/>
    </source>
</evidence>
<protein>
    <submittedName>
        <fullName evidence="8">Efflux RND transporter periplasmic adaptor subunit</fullName>
    </submittedName>
</protein>
<evidence type="ECO:0000259" key="6">
    <source>
        <dbReference type="Pfam" id="PF25944"/>
    </source>
</evidence>
<gene>
    <name evidence="8" type="ORF">KPL78_25980</name>
</gene>
<evidence type="ECO:0000259" key="5">
    <source>
        <dbReference type="Pfam" id="PF25917"/>
    </source>
</evidence>
<dbReference type="Gene3D" id="1.10.287.470">
    <property type="entry name" value="Helix hairpin bin"/>
    <property type="match status" value="1"/>
</dbReference>
<feature type="signal peptide" evidence="3">
    <location>
        <begin position="1"/>
        <end position="19"/>
    </location>
</feature>
<dbReference type="Pfam" id="PF25917">
    <property type="entry name" value="BSH_RND"/>
    <property type="match status" value="1"/>
</dbReference>
<evidence type="ECO:0000256" key="3">
    <source>
        <dbReference type="SAM" id="SignalP"/>
    </source>
</evidence>
<dbReference type="Gene3D" id="2.40.50.100">
    <property type="match status" value="1"/>
</dbReference>
<organism evidence="8 9">
    <name type="scientific">Roseomonas alba</name>
    <dbReference type="NCBI Taxonomy" id="2846776"/>
    <lineage>
        <taxon>Bacteria</taxon>
        <taxon>Pseudomonadati</taxon>
        <taxon>Pseudomonadota</taxon>
        <taxon>Alphaproteobacteria</taxon>
        <taxon>Acetobacterales</taxon>
        <taxon>Roseomonadaceae</taxon>
        <taxon>Roseomonas</taxon>
    </lineage>
</organism>
<feature type="domain" description="Multidrug resistance protein MdtA-like C-terminal permuted SH3" evidence="7">
    <location>
        <begin position="287"/>
        <end position="346"/>
    </location>
</feature>
<dbReference type="EMBL" id="JAHYBZ010000011">
    <property type="protein sequence ID" value="MBW6401332.1"/>
    <property type="molecule type" value="Genomic_DNA"/>
</dbReference>
<dbReference type="PROSITE" id="PS51257">
    <property type="entry name" value="PROKAR_LIPOPROTEIN"/>
    <property type="match status" value="1"/>
</dbReference>
<dbReference type="Gene3D" id="2.40.420.20">
    <property type="match status" value="1"/>
</dbReference>
<dbReference type="Pfam" id="PF25944">
    <property type="entry name" value="Beta-barrel_RND"/>
    <property type="match status" value="1"/>
</dbReference>
<comment type="caution">
    <text evidence="8">The sequence shown here is derived from an EMBL/GenBank/DDBJ whole genome shotgun (WGS) entry which is preliminary data.</text>
</comment>
<dbReference type="InterPro" id="IPR006143">
    <property type="entry name" value="RND_pump_MFP"/>
</dbReference>
<feature type="domain" description="Multidrug resistance protein MdtA-like alpha-helical hairpin" evidence="4">
    <location>
        <begin position="98"/>
        <end position="165"/>
    </location>
</feature>
<comment type="subcellular location">
    <subcellularLocation>
        <location evidence="1">Cell envelope</location>
    </subcellularLocation>
</comment>
<dbReference type="NCBIfam" id="TIGR01730">
    <property type="entry name" value="RND_mfp"/>
    <property type="match status" value="1"/>
</dbReference>
<evidence type="ECO:0000259" key="7">
    <source>
        <dbReference type="Pfam" id="PF25967"/>
    </source>
</evidence>
<name>A0ABS7AGA1_9PROT</name>
<dbReference type="PANTHER" id="PTHR30158">
    <property type="entry name" value="ACRA/E-RELATED COMPONENT OF DRUG EFFLUX TRANSPORTER"/>
    <property type="match status" value="1"/>
</dbReference>
<dbReference type="InterPro" id="IPR058626">
    <property type="entry name" value="MdtA-like_b-barrel"/>
</dbReference>
<dbReference type="Pfam" id="PF25876">
    <property type="entry name" value="HH_MFP_RND"/>
    <property type="match status" value="1"/>
</dbReference>
<dbReference type="InterPro" id="IPR058624">
    <property type="entry name" value="MdtA-like_HH"/>
</dbReference>
<evidence type="ECO:0000256" key="1">
    <source>
        <dbReference type="ARBA" id="ARBA00004196"/>
    </source>
</evidence>
<dbReference type="SUPFAM" id="SSF111369">
    <property type="entry name" value="HlyD-like secretion proteins"/>
    <property type="match status" value="1"/>
</dbReference>
<dbReference type="Pfam" id="PF25967">
    <property type="entry name" value="RND-MFP_C"/>
    <property type="match status" value="1"/>
</dbReference>
<feature type="domain" description="Multidrug resistance protein MdtA-like beta-barrel" evidence="6">
    <location>
        <begin position="229"/>
        <end position="282"/>
    </location>
</feature>
<keyword evidence="3" id="KW-0732">Signal</keyword>
<evidence type="ECO:0000259" key="4">
    <source>
        <dbReference type="Pfam" id="PF25876"/>
    </source>
</evidence>
<proteinExistence type="inferred from homology"/>
<feature type="chain" id="PRO_5045246745" evidence="3">
    <location>
        <begin position="20"/>
        <end position="362"/>
    </location>
</feature>
<dbReference type="InterPro" id="IPR058627">
    <property type="entry name" value="MdtA-like_C"/>
</dbReference>
<dbReference type="InterPro" id="IPR058625">
    <property type="entry name" value="MdtA-like_BSH"/>
</dbReference>
<evidence type="ECO:0000256" key="2">
    <source>
        <dbReference type="ARBA" id="ARBA00009477"/>
    </source>
</evidence>
<keyword evidence="9" id="KW-1185">Reference proteome</keyword>
<comment type="similarity">
    <text evidence="2">Belongs to the membrane fusion protein (MFP) (TC 8.A.1) family.</text>
</comment>